<proteinExistence type="predicted"/>
<comment type="caution">
    <text evidence="1">The sequence shown here is derived from an EMBL/GenBank/DDBJ whole genome shotgun (WGS) entry which is preliminary data.</text>
</comment>
<evidence type="ECO:0000313" key="2">
    <source>
        <dbReference type="Proteomes" id="UP000663831"/>
    </source>
</evidence>
<accession>A0A8H3C881</accession>
<reference evidence="1" key="1">
    <citation type="submission" date="2021-01" db="EMBL/GenBank/DDBJ databases">
        <authorList>
            <person name="Kaushik A."/>
        </authorList>
    </citation>
    <scope>NUCLEOTIDE SEQUENCE</scope>
    <source>
        <strain evidence="1">AG3-1AP</strain>
    </source>
</reference>
<name>A0A8H3C881_9AGAM</name>
<dbReference type="Proteomes" id="UP000663831">
    <property type="component" value="Unassembled WGS sequence"/>
</dbReference>
<dbReference type="OrthoDB" id="3056235at2759"/>
<evidence type="ECO:0000313" key="1">
    <source>
        <dbReference type="EMBL" id="CAE6473865.1"/>
    </source>
</evidence>
<gene>
    <name evidence="1" type="ORF">RDB_LOCUS90021</name>
</gene>
<organism evidence="1 2">
    <name type="scientific">Rhizoctonia solani</name>
    <dbReference type="NCBI Taxonomy" id="456999"/>
    <lineage>
        <taxon>Eukaryota</taxon>
        <taxon>Fungi</taxon>
        <taxon>Dikarya</taxon>
        <taxon>Basidiomycota</taxon>
        <taxon>Agaricomycotina</taxon>
        <taxon>Agaricomycetes</taxon>
        <taxon>Cantharellales</taxon>
        <taxon>Ceratobasidiaceae</taxon>
        <taxon>Rhizoctonia</taxon>
    </lineage>
</organism>
<sequence>MRWTSPHAAVYGTMDTSLLFSKLSPHLGNLAPNAIQIVYDSLKYGDRSGNTEPEIVCCVWIPDTHITALESWTGLDGHTISVLVTTSHLPNSPAFQKLTKDVARIIHPKSHLKGTIVLVSTQTWLSNNNAYINLARLFARADWVLLVPPMLEPLLPGNNFARTMSRLGHQAQTLGSSLLFRSPNNQGQTMGGILIPQSTPMWCSERYYLSNVGHEWSDCIQDLLAYHHKLGASNSTKSIEDVEQQKR</sequence>
<protein>
    <submittedName>
        <fullName evidence="1">Uncharacterized protein</fullName>
    </submittedName>
</protein>
<dbReference type="EMBL" id="CAJMWV010002980">
    <property type="protein sequence ID" value="CAE6473865.1"/>
    <property type="molecule type" value="Genomic_DNA"/>
</dbReference>
<dbReference type="AlphaFoldDB" id="A0A8H3C881"/>